<keyword evidence="1" id="KW-1133">Transmembrane helix</keyword>
<proteinExistence type="predicted"/>
<dbReference type="Gene3D" id="2.60.120.1440">
    <property type="match status" value="1"/>
</dbReference>
<accession>A0ABR7KWV1</accession>
<dbReference type="Pfam" id="PF16344">
    <property type="entry name" value="FecR_C"/>
    <property type="match status" value="1"/>
</dbReference>
<gene>
    <name evidence="4" type="ORF">H7U22_19355</name>
</gene>
<feature type="domain" description="FecR protein" evidence="2">
    <location>
        <begin position="137"/>
        <end position="225"/>
    </location>
</feature>
<name>A0ABR7KWV1_9SPHI</name>
<dbReference type="Pfam" id="PF04773">
    <property type="entry name" value="FecR"/>
    <property type="match status" value="1"/>
</dbReference>
<reference evidence="4 5" key="1">
    <citation type="submission" date="2020-08" db="EMBL/GenBank/DDBJ databases">
        <authorList>
            <person name="Sun Q."/>
            <person name="Inoue M."/>
        </authorList>
    </citation>
    <scope>NUCLEOTIDE SEQUENCE [LARGE SCALE GENOMIC DNA]</scope>
    <source>
        <strain evidence="4 5">CCM 8938</strain>
    </source>
</reference>
<dbReference type="PANTHER" id="PTHR30273">
    <property type="entry name" value="PERIPLASMIC SIGNAL SENSOR AND SIGMA FACTOR ACTIVATOR FECR-RELATED"/>
    <property type="match status" value="1"/>
</dbReference>
<dbReference type="RefSeq" id="WP_187073006.1">
    <property type="nucleotide sequence ID" value="NZ_JACRYL010000023.1"/>
</dbReference>
<feature type="transmembrane region" description="Helical" evidence="1">
    <location>
        <begin position="86"/>
        <end position="104"/>
    </location>
</feature>
<dbReference type="Proteomes" id="UP000652755">
    <property type="component" value="Unassembled WGS sequence"/>
</dbReference>
<feature type="domain" description="Protein FecR C-terminal" evidence="3">
    <location>
        <begin position="270"/>
        <end position="338"/>
    </location>
</feature>
<dbReference type="InterPro" id="IPR006860">
    <property type="entry name" value="FecR"/>
</dbReference>
<dbReference type="Gene3D" id="3.55.50.30">
    <property type="match status" value="1"/>
</dbReference>
<dbReference type="PANTHER" id="PTHR30273:SF2">
    <property type="entry name" value="PROTEIN FECR"/>
    <property type="match status" value="1"/>
</dbReference>
<comment type="caution">
    <text evidence="4">The sequence shown here is derived from an EMBL/GenBank/DDBJ whole genome shotgun (WGS) entry which is preliminary data.</text>
</comment>
<dbReference type="PIRSF" id="PIRSF018266">
    <property type="entry name" value="FecR"/>
    <property type="match status" value="1"/>
</dbReference>
<evidence type="ECO:0000313" key="4">
    <source>
        <dbReference type="EMBL" id="MBC6112586.1"/>
    </source>
</evidence>
<evidence type="ECO:0000259" key="2">
    <source>
        <dbReference type="Pfam" id="PF04773"/>
    </source>
</evidence>
<organism evidence="4 5">
    <name type="scientific">Pedobacter fastidiosus</name>
    <dbReference type="NCBI Taxonomy" id="2765361"/>
    <lineage>
        <taxon>Bacteria</taxon>
        <taxon>Pseudomonadati</taxon>
        <taxon>Bacteroidota</taxon>
        <taxon>Sphingobacteriia</taxon>
        <taxon>Sphingobacteriales</taxon>
        <taxon>Sphingobacteriaceae</taxon>
        <taxon>Pedobacter</taxon>
    </lineage>
</organism>
<keyword evidence="5" id="KW-1185">Reference proteome</keyword>
<keyword evidence="1" id="KW-0812">Transmembrane</keyword>
<keyword evidence="1" id="KW-0472">Membrane</keyword>
<dbReference type="InterPro" id="IPR032508">
    <property type="entry name" value="FecR_C"/>
</dbReference>
<evidence type="ECO:0000313" key="5">
    <source>
        <dbReference type="Proteomes" id="UP000652755"/>
    </source>
</evidence>
<dbReference type="EMBL" id="JACRYL010000023">
    <property type="protein sequence ID" value="MBC6112586.1"/>
    <property type="molecule type" value="Genomic_DNA"/>
</dbReference>
<sequence>MEKERSAYLFQKYINQECSAEEMDEFMSILRNSDDEATLEMILDNYWDKTDEIDLQKDKAEEIFNNIVASESATPQKKKIKSIKMWIGWAAAILVLGIASLLILNKADKYSASVKEDQNKPNLLLQLSESTVAKTLNEHQKVTLPDGSTVILNNNSSVTYPKDFKGDKREVILNGEGYFDIKHDDKKSFTVYTGKLRTIVLGTAFNIKAYEKDRNIEVTVTRGKVSVLNDQATLGILIPNQQIIFNKDYKKSNLARVLAKSIVQWQESDLFFDDISMEEATEVLSKKFNTPITFTNDKAKKCRFTATFLKGESLEEILKVICSFNNAQYQFNAGRITIKGEGCE</sequence>
<protein>
    <submittedName>
        <fullName evidence="4">FecR family protein</fullName>
    </submittedName>
</protein>
<dbReference type="InterPro" id="IPR012373">
    <property type="entry name" value="Ferrdict_sens_TM"/>
</dbReference>
<evidence type="ECO:0000256" key="1">
    <source>
        <dbReference type="SAM" id="Phobius"/>
    </source>
</evidence>
<evidence type="ECO:0000259" key="3">
    <source>
        <dbReference type="Pfam" id="PF16344"/>
    </source>
</evidence>